<dbReference type="PANTHER" id="PTHR11537">
    <property type="entry name" value="VOLTAGE-GATED POTASSIUM CHANNEL"/>
    <property type="match status" value="1"/>
</dbReference>
<evidence type="ECO:0000313" key="11">
    <source>
        <dbReference type="Proteomes" id="UP001387100"/>
    </source>
</evidence>
<reference evidence="10 11" key="1">
    <citation type="journal article" date="2017" name="Int. J. Syst. Evol. Microbiol.">
        <title>Pseudokineococcus basanitobsidens sp. nov., isolated from volcanic rock.</title>
        <authorList>
            <person name="Lee D.W."/>
            <person name="Park M.Y."/>
            <person name="Kim J.J."/>
            <person name="Kim B.S."/>
        </authorList>
    </citation>
    <scope>NUCLEOTIDE SEQUENCE [LARGE SCALE GENOMIC DNA]</scope>
    <source>
        <strain evidence="10 11">DSM 103726</strain>
    </source>
</reference>
<feature type="transmembrane region" description="Helical" evidence="8">
    <location>
        <begin position="182"/>
        <end position="207"/>
    </location>
</feature>
<feature type="transmembrane region" description="Helical" evidence="8">
    <location>
        <begin position="49"/>
        <end position="70"/>
    </location>
</feature>
<keyword evidence="3 8" id="KW-0812">Transmembrane</keyword>
<feature type="transmembrane region" description="Helical" evidence="8">
    <location>
        <begin position="120"/>
        <end position="140"/>
    </location>
</feature>
<organism evidence="10 11">
    <name type="scientific">Pseudokineococcus basanitobsidens</name>
    <dbReference type="NCBI Taxonomy" id="1926649"/>
    <lineage>
        <taxon>Bacteria</taxon>
        <taxon>Bacillati</taxon>
        <taxon>Actinomycetota</taxon>
        <taxon>Actinomycetes</taxon>
        <taxon>Kineosporiales</taxon>
        <taxon>Kineosporiaceae</taxon>
        <taxon>Pseudokineococcus</taxon>
    </lineage>
</organism>
<dbReference type="GO" id="GO:0034220">
    <property type="term" value="P:monoatomic ion transmembrane transport"/>
    <property type="evidence" value="ECO:0007669"/>
    <property type="project" value="UniProtKB-KW"/>
</dbReference>
<comment type="subcellular location">
    <subcellularLocation>
        <location evidence="1">Membrane</location>
        <topology evidence="1">Multi-pass membrane protein</topology>
    </subcellularLocation>
</comment>
<sequence length="265" mass="28435">MRQIADDDRRHRWEKRSEWPLTAAALVFLVAYAVPVLDTSLPPDVADVVGAAGWVVWGAFLVDYVVRLALSERRWRFVRRHPLDLAVVVLPLLRPLRLLRLVTLISVLNRHAASSLRGRVAVYVAGATTLVVVVAALAALDAERGAPGALIETFPQAVWWAITTVTTVGYGDFYPVTDEGRAVAVGLMVTGVALLGTVTASLASWLLDRVREVEETQATASRQDVEALAAEVAALRAALVERRSVDLPSAGPAAAEHESPGGTPG</sequence>
<dbReference type="InterPro" id="IPR027359">
    <property type="entry name" value="Volt_channel_dom_sf"/>
</dbReference>
<keyword evidence="11" id="KW-1185">Reference proteome</keyword>
<keyword evidence="4 8" id="KW-1133">Transmembrane helix</keyword>
<evidence type="ECO:0000256" key="8">
    <source>
        <dbReference type="SAM" id="Phobius"/>
    </source>
</evidence>
<evidence type="ECO:0000259" key="9">
    <source>
        <dbReference type="Pfam" id="PF07885"/>
    </source>
</evidence>
<dbReference type="InterPro" id="IPR028325">
    <property type="entry name" value="VG_K_chnl"/>
</dbReference>
<feature type="transmembrane region" description="Helical" evidence="8">
    <location>
        <begin position="21"/>
        <end position="37"/>
    </location>
</feature>
<comment type="caution">
    <text evidence="10">The sequence shown here is derived from an EMBL/GenBank/DDBJ whole genome shotgun (WGS) entry which is preliminary data.</text>
</comment>
<dbReference type="SUPFAM" id="SSF81324">
    <property type="entry name" value="Voltage-gated potassium channels"/>
    <property type="match status" value="1"/>
</dbReference>
<proteinExistence type="predicted"/>
<dbReference type="Gene3D" id="1.20.5.110">
    <property type="match status" value="1"/>
</dbReference>
<dbReference type="PANTHER" id="PTHR11537:SF254">
    <property type="entry name" value="POTASSIUM VOLTAGE-GATED CHANNEL PROTEIN SHAB"/>
    <property type="match status" value="1"/>
</dbReference>
<dbReference type="RefSeq" id="WP_339575043.1">
    <property type="nucleotide sequence ID" value="NZ_JBBIAA010000010.1"/>
</dbReference>
<keyword evidence="5" id="KW-0406">Ion transport</keyword>
<dbReference type="Pfam" id="PF07885">
    <property type="entry name" value="Ion_trans_2"/>
    <property type="match status" value="1"/>
</dbReference>
<dbReference type="Gene3D" id="1.10.287.70">
    <property type="match status" value="1"/>
</dbReference>
<dbReference type="InterPro" id="IPR013099">
    <property type="entry name" value="K_chnl_dom"/>
</dbReference>
<accession>A0ABU8RKX5</accession>
<evidence type="ECO:0000256" key="1">
    <source>
        <dbReference type="ARBA" id="ARBA00004141"/>
    </source>
</evidence>
<feature type="domain" description="Potassium channel" evidence="9">
    <location>
        <begin position="149"/>
        <end position="206"/>
    </location>
</feature>
<keyword evidence="6 8" id="KW-0472">Membrane</keyword>
<evidence type="ECO:0000256" key="6">
    <source>
        <dbReference type="ARBA" id="ARBA00023136"/>
    </source>
</evidence>
<dbReference type="Proteomes" id="UP001387100">
    <property type="component" value="Unassembled WGS sequence"/>
</dbReference>
<evidence type="ECO:0000256" key="7">
    <source>
        <dbReference type="ARBA" id="ARBA00023303"/>
    </source>
</evidence>
<evidence type="ECO:0000256" key="3">
    <source>
        <dbReference type="ARBA" id="ARBA00022692"/>
    </source>
</evidence>
<dbReference type="EMBL" id="JBBIAA010000010">
    <property type="protein sequence ID" value="MEJ5945658.1"/>
    <property type="molecule type" value="Genomic_DNA"/>
</dbReference>
<evidence type="ECO:0000256" key="5">
    <source>
        <dbReference type="ARBA" id="ARBA00023065"/>
    </source>
</evidence>
<keyword evidence="7 10" id="KW-0407">Ion channel</keyword>
<evidence type="ECO:0000256" key="2">
    <source>
        <dbReference type="ARBA" id="ARBA00022448"/>
    </source>
</evidence>
<evidence type="ECO:0000313" key="10">
    <source>
        <dbReference type="EMBL" id="MEJ5945658.1"/>
    </source>
</evidence>
<keyword evidence="2" id="KW-0813">Transport</keyword>
<evidence type="ECO:0000256" key="4">
    <source>
        <dbReference type="ARBA" id="ARBA00022989"/>
    </source>
</evidence>
<dbReference type="PRINTS" id="PR00169">
    <property type="entry name" value="KCHANNEL"/>
</dbReference>
<protein>
    <submittedName>
        <fullName evidence="10">Potassium channel family protein</fullName>
    </submittedName>
</protein>
<gene>
    <name evidence="10" type="ORF">WDZ17_10180</name>
</gene>
<name>A0ABU8RKX5_9ACTN</name>
<dbReference type="Gene3D" id="1.20.120.350">
    <property type="entry name" value="Voltage-gated potassium channels. Chain C"/>
    <property type="match status" value="1"/>
</dbReference>